<proteinExistence type="predicted"/>
<accession>A0AAV4TKM8</accession>
<dbReference type="PROSITE" id="PS51257">
    <property type="entry name" value="PROKAR_LIPOPROTEIN"/>
    <property type="match status" value="1"/>
</dbReference>
<dbReference type="EMBL" id="BPLQ01009684">
    <property type="protein sequence ID" value="GIY45967.1"/>
    <property type="molecule type" value="Genomic_DNA"/>
</dbReference>
<gene>
    <name evidence="1" type="ORF">CDAR_430231</name>
</gene>
<dbReference type="Proteomes" id="UP001054837">
    <property type="component" value="Unassembled WGS sequence"/>
</dbReference>
<reference evidence="1 2" key="1">
    <citation type="submission" date="2021-06" db="EMBL/GenBank/DDBJ databases">
        <title>Caerostris darwini draft genome.</title>
        <authorList>
            <person name="Kono N."/>
            <person name="Arakawa K."/>
        </authorList>
    </citation>
    <scope>NUCLEOTIDE SEQUENCE [LARGE SCALE GENOMIC DNA]</scope>
</reference>
<sequence>MTYTKRSLSRHSLKTNKPSGHVLFGSVSQALLFACTTQTTCRKAKKKGHGPLHLLCLNPHKGKSNFPHGLPLMLGCKRRIVPRLALSRFNLMAWYRSCPVLRLLTFV</sequence>
<keyword evidence="2" id="KW-1185">Reference proteome</keyword>
<dbReference type="AlphaFoldDB" id="A0AAV4TKM8"/>
<organism evidence="1 2">
    <name type="scientific">Caerostris darwini</name>
    <dbReference type="NCBI Taxonomy" id="1538125"/>
    <lineage>
        <taxon>Eukaryota</taxon>
        <taxon>Metazoa</taxon>
        <taxon>Ecdysozoa</taxon>
        <taxon>Arthropoda</taxon>
        <taxon>Chelicerata</taxon>
        <taxon>Arachnida</taxon>
        <taxon>Araneae</taxon>
        <taxon>Araneomorphae</taxon>
        <taxon>Entelegynae</taxon>
        <taxon>Araneoidea</taxon>
        <taxon>Araneidae</taxon>
        <taxon>Caerostris</taxon>
    </lineage>
</organism>
<evidence type="ECO:0000313" key="2">
    <source>
        <dbReference type="Proteomes" id="UP001054837"/>
    </source>
</evidence>
<comment type="caution">
    <text evidence="1">The sequence shown here is derived from an EMBL/GenBank/DDBJ whole genome shotgun (WGS) entry which is preliminary data.</text>
</comment>
<evidence type="ECO:0000313" key="1">
    <source>
        <dbReference type="EMBL" id="GIY45967.1"/>
    </source>
</evidence>
<name>A0AAV4TKM8_9ARAC</name>
<protein>
    <submittedName>
        <fullName evidence="1">Uncharacterized protein</fullName>
    </submittedName>
</protein>